<accession>M2RD43</accession>
<dbReference type="AlphaFoldDB" id="M2RD43"/>
<proteinExistence type="predicted"/>
<organism evidence="1 2">
    <name type="scientific">Ceriporiopsis subvermispora (strain B)</name>
    <name type="common">White-rot fungus</name>
    <name type="synonym">Gelatoporia subvermispora</name>
    <dbReference type="NCBI Taxonomy" id="914234"/>
    <lineage>
        <taxon>Eukaryota</taxon>
        <taxon>Fungi</taxon>
        <taxon>Dikarya</taxon>
        <taxon>Basidiomycota</taxon>
        <taxon>Agaricomycotina</taxon>
        <taxon>Agaricomycetes</taxon>
        <taxon>Polyporales</taxon>
        <taxon>Gelatoporiaceae</taxon>
        <taxon>Gelatoporia</taxon>
    </lineage>
</organism>
<dbReference type="Proteomes" id="UP000016930">
    <property type="component" value="Unassembled WGS sequence"/>
</dbReference>
<gene>
    <name evidence="1" type="ORF">CERSUDRAFT_84463</name>
</gene>
<evidence type="ECO:0000313" key="2">
    <source>
        <dbReference type="Proteomes" id="UP000016930"/>
    </source>
</evidence>
<reference evidence="1 2" key="1">
    <citation type="journal article" date="2012" name="Proc. Natl. Acad. Sci. U.S.A.">
        <title>Comparative genomics of Ceriporiopsis subvermispora and Phanerochaete chrysosporium provide insight into selective ligninolysis.</title>
        <authorList>
            <person name="Fernandez-Fueyo E."/>
            <person name="Ruiz-Duenas F.J."/>
            <person name="Ferreira P."/>
            <person name="Floudas D."/>
            <person name="Hibbett D.S."/>
            <person name="Canessa P."/>
            <person name="Larrondo L.F."/>
            <person name="James T.Y."/>
            <person name="Seelenfreund D."/>
            <person name="Lobos S."/>
            <person name="Polanco R."/>
            <person name="Tello M."/>
            <person name="Honda Y."/>
            <person name="Watanabe T."/>
            <person name="Watanabe T."/>
            <person name="Ryu J.S."/>
            <person name="Kubicek C.P."/>
            <person name="Schmoll M."/>
            <person name="Gaskell J."/>
            <person name="Hammel K.E."/>
            <person name="St John F.J."/>
            <person name="Vanden Wymelenberg A."/>
            <person name="Sabat G."/>
            <person name="Splinter BonDurant S."/>
            <person name="Syed K."/>
            <person name="Yadav J.S."/>
            <person name="Doddapaneni H."/>
            <person name="Subramanian V."/>
            <person name="Lavin J.L."/>
            <person name="Oguiza J.A."/>
            <person name="Perez G."/>
            <person name="Pisabarro A.G."/>
            <person name="Ramirez L."/>
            <person name="Santoyo F."/>
            <person name="Master E."/>
            <person name="Coutinho P.M."/>
            <person name="Henrissat B."/>
            <person name="Lombard V."/>
            <person name="Magnuson J.K."/>
            <person name="Kuees U."/>
            <person name="Hori C."/>
            <person name="Igarashi K."/>
            <person name="Samejima M."/>
            <person name="Held B.W."/>
            <person name="Barry K.W."/>
            <person name="LaButti K.M."/>
            <person name="Lapidus A."/>
            <person name="Lindquist E.A."/>
            <person name="Lucas S.M."/>
            <person name="Riley R."/>
            <person name="Salamov A.A."/>
            <person name="Hoffmeister D."/>
            <person name="Schwenk D."/>
            <person name="Hadar Y."/>
            <person name="Yarden O."/>
            <person name="de Vries R.P."/>
            <person name="Wiebenga A."/>
            <person name="Stenlid J."/>
            <person name="Eastwood D."/>
            <person name="Grigoriev I.V."/>
            <person name="Berka R.M."/>
            <person name="Blanchette R.A."/>
            <person name="Kersten P."/>
            <person name="Martinez A.T."/>
            <person name="Vicuna R."/>
            <person name="Cullen D."/>
        </authorList>
    </citation>
    <scope>NUCLEOTIDE SEQUENCE [LARGE SCALE GENOMIC DNA]</scope>
    <source>
        <strain evidence="1 2">B</strain>
    </source>
</reference>
<dbReference type="HOGENOM" id="CLU_2542366_0_0_1"/>
<name>M2RD43_CERS8</name>
<protein>
    <submittedName>
        <fullName evidence="1">Uncharacterized protein</fullName>
    </submittedName>
</protein>
<evidence type="ECO:0000313" key="1">
    <source>
        <dbReference type="EMBL" id="EMD36352.1"/>
    </source>
</evidence>
<dbReference type="EMBL" id="KB445798">
    <property type="protein sequence ID" value="EMD36352.1"/>
    <property type="molecule type" value="Genomic_DNA"/>
</dbReference>
<keyword evidence="2" id="KW-1185">Reference proteome</keyword>
<sequence>MRASPLASASTHPGDYNAHATTYRNTISSHPDHPPYTHWLEGTLTSTSPHFRVLRACFYRDDYTESGITEALEWIKEKMRVNR</sequence>